<feature type="compositionally biased region" description="Polar residues" evidence="1">
    <location>
        <begin position="94"/>
        <end position="107"/>
    </location>
</feature>
<evidence type="ECO:0000313" key="2">
    <source>
        <dbReference type="EMBL" id="KAG1804181.1"/>
    </source>
</evidence>
<feature type="compositionally biased region" description="Polar residues" evidence="1">
    <location>
        <begin position="125"/>
        <end position="142"/>
    </location>
</feature>
<organism evidence="2 3">
    <name type="scientific">Suillus subaureus</name>
    <dbReference type="NCBI Taxonomy" id="48587"/>
    <lineage>
        <taxon>Eukaryota</taxon>
        <taxon>Fungi</taxon>
        <taxon>Dikarya</taxon>
        <taxon>Basidiomycota</taxon>
        <taxon>Agaricomycotina</taxon>
        <taxon>Agaricomycetes</taxon>
        <taxon>Agaricomycetidae</taxon>
        <taxon>Boletales</taxon>
        <taxon>Suillineae</taxon>
        <taxon>Suillaceae</taxon>
        <taxon>Suillus</taxon>
    </lineage>
</organism>
<dbReference type="EMBL" id="JABBWG010000061">
    <property type="protein sequence ID" value="KAG1804181.1"/>
    <property type="molecule type" value="Genomic_DNA"/>
</dbReference>
<feature type="region of interest" description="Disordered" evidence="1">
    <location>
        <begin position="79"/>
        <end position="145"/>
    </location>
</feature>
<comment type="caution">
    <text evidence="2">The sequence shown here is derived from an EMBL/GenBank/DDBJ whole genome shotgun (WGS) entry which is preliminary data.</text>
</comment>
<protein>
    <submittedName>
        <fullName evidence="2">Uncharacterized protein</fullName>
    </submittedName>
</protein>
<proteinExistence type="predicted"/>
<sequence>MRRQQGEKEVLREKYKAVTNHFGMTGTSVNPLDPLSKKHYNTNLDVLWKDNPAFAPKTFSSIPGRDHTGALHVLTEPKCKQTSHPTGKQVASHPANSSATTDDSMVHSQAKGKERAPNFEPNDTPYPTASQTPSNTNPNLNNIDADLDNMDTDNSLDKGVPPATFIWGHNPPYDPTYDDSDPALEECDLRNLDNSTEELEMEVDNEEQDDTQCPSNKHPHQRSPSLFHTFKPTNHTSQYHCHEVAFTGKSHTAHAMEHGSPHAKKPVSMASSLVNTPSLSAWTFASSFHMVSQDSQTLLKPGQKKTAHKCSLSGHV</sequence>
<dbReference type="RefSeq" id="XP_041186805.1">
    <property type="nucleotide sequence ID" value="XM_041333591.1"/>
</dbReference>
<accession>A0A9P7DVU2</accession>
<name>A0A9P7DVU2_9AGAM</name>
<evidence type="ECO:0000313" key="3">
    <source>
        <dbReference type="Proteomes" id="UP000807769"/>
    </source>
</evidence>
<gene>
    <name evidence="2" type="ORF">BJ212DRAFT_1304394</name>
</gene>
<reference evidence="2" key="1">
    <citation type="journal article" date="2020" name="New Phytol.">
        <title>Comparative genomics reveals dynamic genome evolution in host specialist ectomycorrhizal fungi.</title>
        <authorList>
            <person name="Lofgren L.A."/>
            <person name="Nguyen N.H."/>
            <person name="Vilgalys R."/>
            <person name="Ruytinx J."/>
            <person name="Liao H.L."/>
            <person name="Branco S."/>
            <person name="Kuo A."/>
            <person name="LaButti K."/>
            <person name="Lipzen A."/>
            <person name="Andreopoulos W."/>
            <person name="Pangilinan J."/>
            <person name="Riley R."/>
            <person name="Hundley H."/>
            <person name="Na H."/>
            <person name="Barry K."/>
            <person name="Grigoriev I.V."/>
            <person name="Stajich J.E."/>
            <person name="Kennedy P.G."/>
        </authorList>
    </citation>
    <scope>NUCLEOTIDE SEQUENCE</scope>
    <source>
        <strain evidence="2">MN1</strain>
    </source>
</reference>
<feature type="region of interest" description="Disordered" evidence="1">
    <location>
        <begin position="204"/>
        <end position="223"/>
    </location>
</feature>
<keyword evidence="3" id="KW-1185">Reference proteome</keyword>
<dbReference type="OrthoDB" id="2678246at2759"/>
<dbReference type="GeneID" id="64627608"/>
<evidence type="ECO:0000256" key="1">
    <source>
        <dbReference type="SAM" id="MobiDB-lite"/>
    </source>
</evidence>
<dbReference type="Proteomes" id="UP000807769">
    <property type="component" value="Unassembled WGS sequence"/>
</dbReference>
<dbReference type="AlphaFoldDB" id="A0A9P7DVU2"/>